<evidence type="ECO:0000256" key="7">
    <source>
        <dbReference type="ARBA" id="ARBA00022840"/>
    </source>
</evidence>
<dbReference type="Pfam" id="PF01061">
    <property type="entry name" value="ABC2_membrane"/>
    <property type="match status" value="2"/>
</dbReference>
<dbReference type="PROSITE" id="PS50893">
    <property type="entry name" value="ABC_TRANSPORTER_2"/>
    <property type="match status" value="2"/>
</dbReference>
<evidence type="ECO:0000256" key="3">
    <source>
        <dbReference type="ARBA" id="ARBA00022448"/>
    </source>
</evidence>
<dbReference type="Pfam" id="PF19055">
    <property type="entry name" value="ABC2_membrane_7"/>
    <property type="match status" value="1"/>
</dbReference>
<dbReference type="SUPFAM" id="SSF52540">
    <property type="entry name" value="P-loop containing nucleoside triphosphate hydrolases"/>
    <property type="match status" value="2"/>
</dbReference>
<dbReference type="InterPro" id="IPR034003">
    <property type="entry name" value="ABCG_PDR_2"/>
</dbReference>
<feature type="domain" description="ABC transporter" evidence="13">
    <location>
        <begin position="789"/>
        <end position="1032"/>
    </location>
</feature>
<dbReference type="CDD" id="cd03233">
    <property type="entry name" value="ABCG_PDR_domain1"/>
    <property type="match status" value="1"/>
</dbReference>
<evidence type="ECO:0000256" key="10">
    <source>
        <dbReference type="ARBA" id="ARBA00023180"/>
    </source>
</evidence>
<dbReference type="InterPro" id="IPR013525">
    <property type="entry name" value="ABC2_TM"/>
</dbReference>
<dbReference type="InterPro" id="IPR027417">
    <property type="entry name" value="P-loop_NTPase"/>
</dbReference>
<dbReference type="Proteomes" id="UP001150942">
    <property type="component" value="Unassembled WGS sequence"/>
</dbReference>
<dbReference type="FunFam" id="3.40.50.300:FF:001465">
    <property type="entry name" value="ABC multidrug transporter (Eurofung)"/>
    <property type="match status" value="1"/>
</dbReference>
<feature type="transmembrane region" description="Helical" evidence="12">
    <location>
        <begin position="1295"/>
        <end position="1315"/>
    </location>
</feature>
<keyword evidence="10" id="KW-0325">Glycoprotein</keyword>
<evidence type="ECO:0000313" key="15">
    <source>
        <dbReference type="Proteomes" id="UP001150942"/>
    </source>
</evidence>
<feature type="transmembrane region" description="Helical" evidence="12">
    <location>
        <begin position="600"/>
        <end position="617"/>
    </location>
</feature>
<dbReference type="EMBL" id="JAPQKQ010000006">
    <property type="protein sequence ID" value="KAJ5193532.1"/>
    <property type="molecule type" value="Genomic_DNA"/>
</dbReference>
<keyword evidence="8 12" id="KW-1133">Transmembrane helix</keyword>
<dbReference type="Pfam" id="PF00005">
    <property type="entry name" value="ABC_tran"/>
    <property type="match status" value="2"/>
</dbReference>
<comment type="similarity">
    <text evidence="2">Belongs to the ABC transporter superfamily. ABCG family. PDR (TC 3.A.1.205) subfamily.</text>
</comment>
<dbReference type="Gene3D" id="3.40.50.300">
    <property type="entry name" value="P-loop containing nucleotide triphosphate hydrolases"/>
    <property type="match status" value="2"/>
</dbReference>
<feature type="region of interest" description="Disordered" evidence="11">
    <location>
        <begin position="1"/>
        <end position="27"/>
    </location>
</feature>
<keyword evidence="3" id="KW-0813">Transport</keyword>
<dbReference type="PROSITE" id="PS00211">
    <property type="entry name" value="ABC_TRANSPORTER_1"/>
    <property type="match status" value="1"/>
</dbReference>
<evidence type="ECO:0000259" key="13">
    <source>
        <dbReference type="PROSITE" id="PS50893"/>
    </source>
</evidence>
<sequence length="1419" mass="157980">MSSLAVNDKTRSHGSRETIGSRDTDITTTVLGEDSSHDVSRADGWALMPQVKQQNEREIESGFRRRELGVTWQNLSVEVVSADAAVQENFFSQFDVPKLIKESRNKPPLRTILNNSHGCVKPGEMLLVLGRPGSGCTTLLKMLANQRLGYRSIGGDVRYGSMTPNEAEQYRGQIVMNTEEELFFPSLTVGETMDFATRLKVPFRLPNGVQSQEAYREETRNFLLESMGISHTVDTKVGNEFVRGVSGGERKRVSIIETLATRASVFCWDNSTRGLDASTALEWTRAVRALTDVLGLASIVTLYQAGNGIYNLFDKVLVLDEGKQVYYGPMTQARPYMEELGFICREGSNVADFLTGVTVPTERKIRPGFESRFPRNADGMLEEYNKSVVKADMASEYDYPDSEYSKLRTGYFKEAVAEAKAKQLPKTSPFTVDFVNQVKTCVIRQYQILWGDKATFIIKQVSTLVQALIAGSLFYDAPNNSGGLFIKSGALFFALLYNSLLAMAEVTQSFQGRPVLIKHKSFAYFHPAAFCIAQIAADIPVLFFQVSIFTLPLYFMVGLEMSAGAFFTCWVIVFATTIAMTAVFRACGAGFKTFDDASKVSGFLISFLVMYTGYMIRKPEMHPWFVWIYWIDPLAYGFDALLSNEFHGKIIPCVGANLVPSGPGYENAATQSCTGVGGSHPGVNFVTGDDYLASLSYSHSHIWRNFGIIWAWWVLFVVLTIVATSRWKGTSESGPSLLIPRESVEKHHHTAHRDEESQPNEKTSKKPQVEGARDESEIDNQLVRNTSVFTWKDLSYTVKTPTGNRQLLDHVYGWVKPGMLGALMGSSGAGKTTLLDVLAQRKTAGTITGSILVDGRPLPVSFQRSAGYCEQLDVHEAFATVREALEFSALLRQPRTTPQEEKLKYVDVIIDLLELHDIADTLIGRIGAGLSVEQRKRVTIGVELVSKPSILMFLDEPTSGLDGQSAYNTVRFLRKLADVGQAVLVTIHQPSAQLFAEFDSLLLLAKGGKMVYFGDIGDNGSTVKEYFGRHGAPCPPEANPAEHMIDVVSGTLSQGRDWHEIWASSPEHTNALKQLDQIASEAASKPPGTTDDGQEFAMPLWQQTVIVTKRTCLAVYRNTDYVNNKLALHISSAIFNGFSFWKMGESVGELQLKLFALFNFIFVAPGAMAQLQPLFLERRDIYDAREKKSRMYSWIAFVTGLVVSELPYLALCAVLYYVCFYYQTGMPTESDKAGAVFFIMLLYEMLYTGIGQFISAYAPNAVFATLTNPLIIGTLISFCGVLVPYAQIQEFWRYWIYWLNPFNYLMGALLVFTVFDVDVICRESEFATFDPPNGSTCADYLGGFMQGMGMQSNLVNPGATEACQVCQYTRGSDYLYNLHLKDYYYGWRDIGIIAIFVVSSYALVYGLMKLRTRASKKAE</sequence>
<dbReference type="FunFam" id="3.40.50.300:FF:000054">
    <property type="entry name" value="ABC multidrug transporter atrF"/>
    <property type="match status" value="1"/>
</dbReference>
<keyword evidence="6" id="KW-0547">Nucleotide-binding</keyword>
<keyword evidence="4" id="KW-1003">Cell membrane</keyword>
<keyword evidence="5 12" id="KW-0812">Transmembrane</keyword>
<keyword evidence="9 12" id="KW-0472">Membrane</keyword>
<evidence type="ECO:0000256" key="11">
    <source>
        <dbReference type="SAM" id="MobiDB-lite"/>
    </source>
</evidence>
<evidence type="ECO:0000256" key="5">
    <source>
        <dbReference type="ARBA" id="ARBA00022692"/>
    </source>
</evidence>
<feature type="transmembrane region" description="Helical" evidence="12">
    <location>
        <begin position="702"/>
        <end position="723"/>
    </location>
</feature>
<keyword evidence="7" id="KW-0067">ATP-binding</keyword>
<keyword evidence="15" id="KW-1185">Reference proteome</keyword>
<feature type="transmembrane region" description="Helical" evidence="12">
    <location>
        <begin position="484"/>
        <end position="503"/>
    </location>
</feature>
<gene>
    <name evidence="14" type="ORF">N7449_009674</name>
</gene>
<dbReference type="InterPro" id="IPR017871">
    <property type="entry name" value="ABC_transporter-like_CS"/>
</dbReference>
<feature type="transmembrane region" description="Helical" evidence="12">
    <location>
        <begin position="563"/>
        <end position="588"/>
    </location>
</feature>
<evidence type="ECO:0000256" key="4">
    <source>
        <dbReference type="ARBA" id="ARBA00022475"/>
    </source>
</evidence>
<evidence type="ECO:0000313" key="14">
    <source>
        <dbReference type="EMBL" id="KAJ5193532.1"/>
    </source>
</evidence>
<dbReference type="OrthoDB" id="245989at2759"/>
<evidence type="ECO:0000256" key="12">
    <source>
        <dbReference type="SAM" id="Phobius"/>
    </source>
</evidence>
<dbReference type="GO" id="GO:0005524">
    <property type="term" value="F:ATP binding"/>
    <property type="evidence" value="ECO:0007669"/>
    <property type="project" value="UniProtKB-KW"/>
</dbReference>
<evidence type="ECO:0000256" key="9">
    <source>
        <dbReference type="ARBA" id="ARBA00023136"/>
    </source>
</evidence>
<dbReference type="InterPro" id="IPR034001">
    <property type="entry name" value="ABCG_PDR_1"/>
</dbReference>
<organism evidence="14 15">
    <name type="scientific">Penicillium cf. viridicatum</name>
    <dbReference type="NCBI Taxonomy" id="2972119"/>
    <lineage>
        <taxon>Eukaryota</taxon>
        <taxon>Fungi</taxon>
        <taxon>Dikarya</taxon>
        <taxon>Ascomycota</taxon>
        <taxon>Pezizomycotina</taxon>
        <taxon>Eurotiomycetes</taxon>
        <taxon>Eurotiomycetidae</taxon>
        <taxon>Eurotiales</taxon>
        <taxon>Aspergillaceae</taxon>
        <taxon>Penicillium</taxon>
    </lineage>
</organism>
<accession>A0A9W9JC75</accession>
<dbReference type="InterPro" id="IPR043926">
    <property type="entry name" value="ABCG_dom"/>
</dbReference>
<feature type="domain" description="ABC transporter" evidence="13">
    <location>
        <begin position="94"/>
        <end position="346"/>
    </location>
</feature>
<dbReference type="GO" id="GO:0140359">
    <property type="term" value="F:ABC-type transporter activity"/>
    <property type="evidence" value="ECO:0007669"/>
    <property type="project" value="InterPro"/>
</dbReference>
<feature type="region of interest" description="Disordered" evidence="11">
    <location>
        <begin position="729"/>
        <end position="777"/>
    </location>
</feature>
<reference evidence="14" key="2">
    <citation type="journal article" date="2023" name="IMA Fungus">
        <title>Comparative genomic study of the Penicillium genus elucidates a diverse pangenome and 15 lateral gene transfer events.</title>
        <authorList>
            <person name="Petersen C."/>
            <person name="Sorensen T."/>
            <person name="Nielsen M.R."/>
            <person name="Sondergaard T.E."/>
            <person name="Sorensen J.L."/>
            <person name="Fitzpatrick D.A."/>
            <person name="Frisvad J.C."/>
            <person name="Nielsen K.L."/>
        </authorList>
    </citation>
    <scope>NUCLEOTIDE SEQUENCE</scope>
    <source>
        <strain evidence="14">IBT 20477</strain>
    </source>
</reference>
<dbReference type="GO" id="GO:0016887">
    <property type="term" value="F:ATP hydrolysis activity"/>
    <property type="evidence" value="ECO:0007669"/>
    <property type="project" value="InterPro"/>
</dbReference>
<reference evidence="14" key="1">
    <citation type="submission" date="2022-11" db="EMBL/GenBank/DDBJ databases">
        <authorList>
            <person name="Petersen C."/>
        </authorList>
    </citation>
    <scope>NUCLEOTIDE SEQUENCE</scope>
    <source>
        <strain evidence="14">IBT 20477</strain>
    </source>
</reference>
<protein>
    <recommendedName>
        <fullName evidence="13">ABC transporter domain-containing protein</fullName>
    </recommendedName>
</protein>
<comment type="caution">
    <text evidence="14">The sequence shown here is derived from an EMBL/GenBank/DDBJ whole genome shotgun (WGS) entry which is preliminary data.</text>
</comment>
<dbReference type="PANTHER" id="PTHR19241">
    <property type="entry name" value="ATP-BINDING CASSETTE TRANSPORTER"/>
    <property type="match status" value="1"/>
</dbReference>
<evidence type="ECO:0000256" key="8">
    <source>
        <dbReference type="ARBA" id="ARBA00022989"/>
    </source>
</evidence>
<dbReference type="SMART" id="SM00382">
    <property type="entry name" value="AAA"/>
    <property type="match status" value="2"/>
</dbReference>
<feature type="transmembrane region" description="Helical" evidence="12">
    <location>
        <begin position="1234"/>
        <end position="1255"/>
    </location>
</feature>
<dbReference type="InterPro" id="IPR003593">
    <property type="entry name" value="AAA+_ATPase"/>
</dbReference>
<feature type="transmembrane region" description="Helical" evidence="12">
    <location>
        <begin position="1390"/>
        <end position="1408"/>
    </location>
</feature>
<proteinExistence type="inferred from homology"/>
<feature type="compositionally biased region" description="Basic and acidic residues" evidence="11">
    <location>
        <begin position="8"/>
        <end position="25"/>
    </location>
</feature>
<feature type="transmembrane region" description="Helical" evidence="12">
    <location>
        <begin position="1261"/>
        <end position="1283"/>
    </location>
</feature>
<evidence type="ECO:0000256" key="1">
    <source>
        <dbReference type="ARBA" id="ARBA00004651"/>
    </source>
</evidence>
<dbReference type="InterPro" id="IPR010929">
    <property type="entry name" value="PDR_CDR_ABC"/>
</dbReference>
<feature type="transmembrane region" description="Helical" evidence="12">
    <location>
        <begin position="1191"/>
        <end position="1222"/>
    </location>
</feature>
<dbReference type="Pfam" id="PF06422">
    <property type="entry name" value="PDR_CDR"/>
    <property type="match status" value="1"/>
</dbReference>
<feature type="transmembrane region" description="Helical" evidence="12">
    <location>
        <begin position="1152"/>
        <end position="1171"/>
    </location>
</feature>
<dbReference type="GO" id="GO:0005886">
    <property type="term" value="C:plasma membrane"/>
    <property type="evidence" value="ECO:0007669"/>
    <property type="project" value="UniProtKB-SubCell"/>
</dbReference>
<dbReference type="InterPro" id="IPR003439">
    <property type="entry name" value="ABC_transporter-like_ATP-bd"/>
</dbReference>
<name>A0A9W9JC75_9EURO</name>
<comment type="subcellular location">
    <subcellularLocation>
        <location evidence="1">Cell membrane</location>
        <topology evidence="1">Multi-pass membrane protein</topology>
    </subcellularLocation>
</comment>
<dbReference type="CDD" id="cd03232">
    <property type="entry name" value="ABCG_PDR_domain2"/>
    <property type="match status" value="1"/>
</dbReference>
<feature type="compositionally biased region" description="Basic and acidic residues" evidence="11">
    <location>
        <begin position="762"/>
        <end position="775"/>
    </location>
</feature>
<evidence type="ECO:0000256" key="2">
    <source>
        <dbReference type="ARBA" id="ARBA00006012"/>
    </source>
</evidence>
<feature type="transmembrane region" description="Helical" evidence="12">
    <location>
        <begin position="524"/>
        <end position="557"/>
    </location>
</feature>
<evidence type="ECO:0000256" key="6">
    <source>
        <dbReference type="ARBA" id="ARBA00022741"/>
    </source>
</evidence>